<feature type="compositionally biased region" description="Basic and acidic residues" evidence="3">
    <location>
        <begin position="543"/>
        <end position="554"/>
    </location>
</feature>
<dbReference type="Proteomes" id="UP001164746">
    <property type="component" value="Chromosome 8"/>
</dbReference>
<dbReference type="InterPro" id="IPR045862">
    <property type="entry name" value="Trf4-like"/>
</dbReference>
<feature type="compositionally biased region" description="Low complexity" evidence="3">
    <location>
        <begin position="696"/>
        <end position="730"/>
    </location>
</feature>
<feature type="compositionally biased region" description="Gly residues" evidence="3">
    <location>
        <begin position="614"/>
        <end position="625"/>
    </location>
</feature>
<evidence type="ECO:0000256" key="3">
    <source>
        <dbReference type="SAM" id="MobiDB-lite"/>
    </source>
</evidence>
<evidence type="ECO:0000256" key="2">
    <source>
        <dbReference type="ARBA" id="ARBA00022842"/>
    </source>
</evidence>
<feature type="compositionally biased region" description="Basic and acidic residues" evidence="3">
    <location>
        <begin position="603"/>
        <end position="613"/>
    </location>
</feature>
<feature type="region of interest" description="Disordered" evidence="3">
    <location>
        <begin position="452"/>
        <end position="730"/>
    </location>
</feature>
<accession>A0ABY7EXQ3</accession>
<gene>
    <name evidence="6" type="ORF">MAR_027812</name>
</gene>
<reference evidence="6" key="1">
    <citation type="submission" date="2022-11" db="EMBL/GenBank/DDBJ databases">
        <title>Centuries of genome instability and evolution in soft-shell clam transmissible cancer (bioRxiv).</title>
        <authorList>
            <person name="Hart S.F.M."/>
            <person name="Yonemitsu M.A."/>
            <person name="Giersch R.M."/>
            <person name="Beal B.F."/>
            <person name="Arriagada G."/>
            <person name="Davis B.W."/>
            <person name="Ostrander E.A."/>
            <person name="Goff S.P."/>
            <person name="Metzger M.J."/>
        </authorList>
    </citation>
    <scope>NUCLEOTIDE SEQUENCE</scope>
    <source>
        <strain evidence="6">MELC-2E11</strain>
        <tissue evidence="6">Siphon/mantle</tissue>
    </source>
</reference>
<evidence type="ECO:0000313" key="6">
    <source>
        <dbReference type="EMBL" id="WAR13632.1"/>
    </source>
</evidence>
<evidence type="ECO:0000256" key="1">
    <source>
        <dbReference type="ARBA" id="ARBA00022723"/>
    </source>
</evidence>
<name>A0ABY7EXQ3_MYAAR</name>
<dbReference type="PANTHER" id="PTHR23092">
    <property type="entry name" value="POLY(A) RNA POLYMERASE"/>
    <property type="match status" value="1"/>
</dbReference>
<dbReference type="SUPFAM" id="SSF81631">
    <property type="entry name" value="PAP/OAS1 substrate-binding domain"/>
    <property type="match status" value="1"/>
</dbReference>
<organism evidence="6 7">
    <name type="scientific">Mya arenaria</name>
    <name type="common">Soft-shell clam</name>
    <dbReference type="NCBI Taxonomy" id="6604"/>
    <lineage>
        <taxon>Eukaryota</taxon>
        <taxon>Metazoa</taxon>
        <taxon>Spiralia</taxon>
        <taxon>Lophotrochozoa</taxon>
        <taxon>Mollusca</taxon>
        <taxon>Bivalvia</taxon>
        <taxon>Autobranchia</taxon>
        <taxon>Heteroconchia</taxon>
        <taxon>Euheterodonta</taxon>
        <taxon>Imparidentia</taxon>
        <taxon>Neoheterodontei</taxon>
        <taxon>Myida</taxon>
        <taxon>Myoidea</taxon>
        <taxon>Myidae</taxon>
        <taxon>Mya</taxon>
    </lineage>
</organism>
<dbReference type="InterPro" id="IPR043519">
    <property type="entry name" value="NT_sf"/>
</dbReference>
<dbReference type="CDD" id="cd05402">
    <property type="entry name" value="NT_PAP_TUTase"/>
    <property type="match status" value="1"/>
</dbReference>
<feature type="domain" description="Poly(A) RNA polymerase mitochondrial-like central palm" evidence="5">
    <location>
        <begin position="123"/>
        <end position="253"/>
    </location>
</feature>
<feature type="compositionally biased region" description="Low complexity" evidence="3">
    <location>
        <begin position="491"/>
        <end position="515"/>
    </location>
</feature>
<keyword evidence="1" id="KW-0479">Metal-binding</keyword>
<proteinExistence type="predicted"/>
<feature type="domain" description="PAP-associated" evidence="4">
    <location>
        <begin position="311"/>
        <end position="371"/>
    </location>
</feature>
<dbReference type="Gene3D" id="1.10.1410.10">
    <property type="match status" value="1"/>
</dbReference>
<protein>
    <submittedName>
        <fullName evidence="6">PAPD5-like protein</fullName>
    </submittedName>
</protein>
<dbReference type="EMBL" id="CP111019">
    <property type="protein sequence ID" value="WAR13632.1"/>
    <property type="molecule type" value="Genomic_DNA"/>
</dbReference>
<keyword evidence="2" id="KW-0460">Magnesium</keyword>
<keyword evidence="7" id="KW-1185">Reference proteome</keyword>
<dbReference type="SUPFAM" id="SSF81301">
    <property type="entry name" value="Nucleotidyltransferase"/>
    <property type="match status" value="1"/>
</dbReference>
<feature type="compositionally biased region" description="Polar residues" evidence="3">
    <location>
        <begin position="452"/>
        <end position="461"/>
    </location>
</feature>
<dbReference type="Pfam" id="PF03828">
    <property type="entry name" value="PAP_assoc"/>
    <property type="match status" value="1"/>
</dbReference>
<evidence type="ECO:0000259" key="5">
    <source>
        <dbReference type="Pfam" id="PF22600"/>
    </source>
</evidence>
<dbReference type="Gene3D" id="3.30.460.10">
    <property type="entry name" value="Beta Polymerase, domain 2"/>
    <property type="match status" value="1"/>
</dbReference>
<feature type="compositionally biased region" description="Low complexity" evidence="3">
    <location>
        <begin position="568"/>
        <end position="583"/>
    </location>
</feature>
<dbReference type="Pfam" id="PF22600">
    <property type="entry name" value="MTPAP-like_central"/>
    <property type="match status" value="1"/>
</dbReference>
<evidence type="ECO:0000313" key="7">
    <source>
        <dbReference type="Proteomes" id="UP001164746"/>
    </source>
</evidence>
<feature type="compositionally biased region" description="Polar residues" evidence="3">
    <location>
        <begin position="588"/>
        <end position="598"/>
    </location>
</feature>
<evidence type="ECO:0000259" key="4">
    <source>
        <dbReference type="Pfam" id="PF03828"/>
    </source>
</evidence>
<dbReference type="PANTHER" id="PTHR23092:SF15">
    <property type="entry name" value="INACTIVE NON-CANONICAL POLY(A) RNA POLYMERASE PROTEIN TRF4-2-RELATED"/>
    <property type="match status" value="1"/>
</dbReference>
<sequence length="730" mass="81168">MDPRIAWYPPEQLGLAHDIWTSIWEAEIGVDNMSLNNSNPNLDQRPQDYIPLDNSGNIDHKTAANNRENILKNIQNQHKRKRDNKASTYWLNHSCYKHHLRDGGLTPWKPRETRYSFPGHIGLHEEIKDFFNYMSPTPEEDNMRSDVVKRITDVINELWDSAKVEIFGSFRTGLYLPTSDIDLVVFGDWKKLPLFILEKALLEKGITDKENIKVLDKASVPIVKLTDIKTDVKVDISFNVHNSVKSAQLIKKFMKEYPILRYLVLVLKQFLLQRDLNEVFTGGISSYSLILLTVSFLQLHPREDATDPNVNLGIMLIEFFELYGRHFNYLNTGIRIKNGGAYVPKEQITREMDNGHRPSILCIEDPLTPGNDIGRSSYGAMQVKQAFEYAYLVLKYALAPQNAHLLKGNQSILARIVRVTDEVVEYRRWIREAFPLCDSPLASIPSERTYASVATSTSSPRGKQPDEENNNDPELLVSDKLIAVEEHSDSSENSSMDPSSSSSASTSSSTSLASESDSETEAISSEKKSRTPSGGGKPCRTIVNKEFHNSREQLKQQNHLGSPKSRDGSSSSVSSNRSSNAAPMYPPQTVTSNYSNNFPYYEHNQRRNNDSGHGHGGQGHSGGSSGHYNGQYNPDMSRSQRGGQGKHYSGVNRSHGHGGHGPWGQCKGGVKSKPKTRKNSSSSNKSPKDGHKHSSGHQSSGSSSKTATQGSSSNTATQGSSSNTATNVSR</sequence>
<dbReference type="InterPro" id="IPR054708">
    <property type="entry name" value="MTPAP-like_central"/>
</dbReference>
<dbReference type="InterPro" id="IPR002058">
    <property type="entry name" value="PAP_assoc"/>
</dbReference>